<organism evidence="10 11">
    <name type="scientific">Pleurodeles waltl</name>
    <name type="common">Iberian ribbed newt</name>
    <dbReference type="NCBI Taxonomy" id="8319"/>
    <lineage>
        <taxon>Eukaryota</taxon>
        <taxon>Metazoa</taxon>
        <taxon>Chordata</taxon>
        <taxon>Craniata</taxon>
        <taxon>Vertebrata</taxon>
        <taxon>Euteleostomi</taxon>
        <taxon>Amphibia</taxon>
        <taxon>Batrachia</taxon>
        <taxon>Caudata</taxon>
        <taxon>Salamandroidea</taxon>
        <taxon>Salamandridae</taxon>
        <taxon>Pleurodelinae</taxon>
        <taxon>Pleurodeles</taxon>
    </lineage>
</organism>
<accession>A0AAV7PD91</accession>
<dbReference type="InterPro" id="IPR011677">
    <property type="entry name" value="TCTN1-3_dom"/>
</dbReference>
<keyword evidence="3 7" id="KW-0732">Signal</keyword>
<dbReference type="AlphaFoldDB" id="A0AAV7PD91"/>
<evidence type="ECO:0000256" key="5">
    <source>
        <dbReference type="ARBA" id="ARBA00023180"/>
    </source>
</evidence>
<feature type="compositionally biased region" description="Polar residues" evidence="6">
    <location>
        <begin position="95"/>
        <end position="109"/>
    </location>
</feature>
<dbReference type="InterPro" id="IPR040354">
    <property type="entry name" value="TCTN1-3"/>
</dbReference>
<evidence type="ECO:0000256" key="1">
    <source>
        <dbReference type="ARBA" id="ARBA00007633"/>
    </source>
</evidence>
<dbReference type="Pfam" id="PF07773">
    <property type="entry name" value="TCTN_DUF1619"/>
    <property type="match status" value="2"/>
</dbReference>
<comment type="subunit">
    <text evidence="2">Part of the tectonic-like complex (also named B9 complex).</text>
</comment>
<evidence type="ECO:0000313" key="10">
    <source>
        <dbReference type="EMBL" id="KAJ1125035.1"/>
    </source>
</evidence>
<dbReference type="GO" id="GO:0060271">
    <property type="term" value="P:cilium assembly"/>
    <property type="evidence" value="ECO:0007669"/>
    <property type="project" value="TreeGrafter"/>
</dbReference>
<dbReference type="PANTHER" id="PTHR14611:SF4">
    <property type="entry name" value="TECTONIC-3"/>
    <property type="match status" value="1"/>
</dbReference>
<evidence type="ECO:0000313" key="11">
    <source>
        <dbReference type="Proteomes" id="UP001066276"/>
    </source>
</evidence>
<feature type="chain" id="PRO_5043854709" description="Tectonic-3" evidence="7">
    <location>
        <begin position="22"/>
        <end position="659"/>
    </location>
</feature>
<evidence type="ECO:0000259" key="9">
    <source>
        <dbReference type="Pfam" id="PF25752"/>
    </source>
</evidence>
<sequence>MELLWVLLALWTLALLPVMHCAGPATTGYKVAPGVTTSAGTHPTTGNQGLPGVVSTAELAVWKLDPADQASRARAEDVEGTGNWILGDIEDFVQATESPTTEKPNTSSVARDEEAGRTSHPKGRGAAAHARSQGRARATSVTILLHCTCDLSPGTCDINCCCDPDCNLSDPLVVFTYCLLGSTESVSQRCVDSTLIFRHNTPLTNTNNDTATPNQFCIQVNDSSLNFFSNQQNVTESDFPGIVAQYGGPSFIQSNEPDPSNPSFYKVGDPILTLSNSSTLGVLRQLVAQGPGGRCADTNPAGFLEAHNSSCVRTFTNLNHSCTRDPLLGADWYYRFFSVLKVPNTVNGSVSQQVPVTPASTPKGPFLLGSSCINIVSEVSYVIDYIGTEGIHNVSVFFTLTNLSGDLGSSFLHRFSVFFQSSLQIVQGTVQRSGNPGYIVGAALLTSVGGTRIPVTIMQSQNDGTCSTHSRSIALFGLNMRTGCRLSEAASNSCTGFSEELMKILLGTQPPQNLATFGNANPSNSTEWSTQIIYQNCSQTQGDCSTGCIVPVSLEIQVLWAEVGLRSNPQAQVLGARFKSHCSLLMCRSPIFLETIISFIDTTLYPQHPRGQPATFWKLPFDFFPFKVALSGVAVLGRNVPCTFLFSFAAVIFHLIIAV</sequence>
<feature type="domain" description="Tectonic-1-3" evidence="8">
    <location>
        <begin position="433"/>
        <end position="601"/>
    </location>
</feature>
<feature type="signal peptide" evidence="7">
    <location>
        <begin position="1"/>
        <end position="21"/>
    </location>
</feature>
<name>A0AAV7PD91_PLEWA</name>
<proteinExistence type="inferred from homology"/>
<evidence type="ECO:0000256" key="3">
    <source>
        <dbReference type="ARBA" id="ARBA00022729"/>
    </source>
</evidence>
<protein>
    <recommendedName>
        <fullName evidence="12">Tectonic-3</fullName>
    </recommendedName>
</protein>
<dbReference type="Proteomes" id="UP001066276">
    <property type="component" value="Chromosome 7"/>
</dbReference>
<evidence type="ECO:0000256" key="2">
    <source>
        <dbReference type="ARBA" id="ARBA00011495"/>
    </source>
</evidence>
<dbReference type="GO" id="GO:0007224">
    <property type="term" value="P:smoothened signaling pathway"/>
    <property type="evidence" value="ECO:0007669"/>
    <property type="project" value="TreeGrafter"/>
</dbReference>
<reference evidence="10" key="1">
    <citation type="journal article" date="2022" name="bioRxiv">
        <title>Sequencing and chromosome-scale assembly of the giantPleurodeles waltlgenome.</title>
        <authorList>
            <person name="Brown T."/>
            <person name="Elewa A."/>
            <person name="Iarovenko S."/>
            <person name="Subramanian E."/>
            <person name="Araus A.J."/>
            <person name="Petzold A."/>
            <person name="Susuki M."/>
            <person name="Suzuki K.-i.T."/>
            <person name="Hayashi T."/>
            <person name="Toyoda A."/>
            <person name="Oliveira C."/>
            <person name="Osipova E."/>
            <person name="Leigh N.D."/>
            <person name="Simon A."/>
            <person name="Yun M.H."/>
        </authorList>
    </citation>
    <scope>NUCLEOTIDE SEQUENCE</scope>
    <source>
        <strain evidence="10">20211129_DDA</strain>
        <tissue evidence="10">Liver</tissue>
    </source>
</reference>
<comment type="caution">
    <text evidence="10">The sequence shown here is derived from an EMBL/GenBank/DDBJ whole genome shotgun (WGS) entry which is preliminary data.</text>
</comment>
<keyword evidence="11" id="KW-1185">Reference proteome</keyword>
<evidence type="ECO:0000256" key="4">
    <source>
        <dbReference type="ARBA" id="ARBA00022794"/>
    </source>
</evidence>
<dbReference type="EMBL" id="JANPWB010000011">
    <property type="protein sequence ID" value="KAJ1125035.1"/>
    <property type="molecule type" value="Genomic_DNA"/>
</dbReference>
<dbReference type="PANTHER" id="PTHR14611">
    <property type="entry name" value="TECTONIC FAMILY MEMBER"/>
    <property type="match status" value="1"/>
</dbReference>
<feature type="region of interest" description="Disordered" evidence="6">
    <location>
        <begin position="95"/>
        <end position="134"/>
    </location>
</feature>
<keyword evidence="5" id="KW-0325">Glycoprotein</keyword>
<dbReference type="InterPro" id="IPR057724">
    <property type="entry name" value="TCTN1-3_N"/>
</dbReference>
<feature type="domain" description="Tectonic-1-3" evidence="8">
    <location>
        <begin position="262"/>
        <end position="419"/>
    </location>
</feature>
<evidence type="ECO:0008006" key="12">
    <source>
        <dbReference type="Google" id="ProtNLM"/>
    </source>
</evidence>
<comment type="similarity">
    <text evidence="1">Belongs to the tectonic family.</text>
</comment>
<feature type="domain" description="Tectonic-1-3 N-terminal" evidence="9">
    <location>
        <begin position="142"/>
        <end position="238"/>
    </location>
</feature>
<evidence type="ECO:0000256" key="6">
    <source>
        <dbReference type="SAM" id="MobiDB-lite"/>
    </source>
</evidence>
<dbReference type="Pfam" id="PF25752">
    <property type="entry name" value="DUF1619_N"/>
    <property type="match status" value="1"/>
</dbReference>
<evidence type="ECO:0000259" key="8">
    <source>
        <dbReference type="Pfam" id="PF07773"/>
    </source>
</evidence>
<evidence type="ECO:0000256" key="7">
    <source>
        <dbReference type="SAM" id="SignalP"/>
    </source>
</evidence>
<gene>
    <name evidence="10" type="ORF">NDU88_003474</name>
</gene>
<keyword evidence="4" id="KW-0970">Cilium biogenesis/degradation</keyword>